<evidence type="ECO:0000256" key="1">
    <source>
        <dbReference type="ARBA" id="ARBA00022630"/>
    </source>
</evidence>
<dbReference type="Gene3D" id="3.20.20.30">
    <property type="entry name" value="Luciferase-like domain"/>
    <property type="match status" value="1"/>
</dbReference>
<comment type="caution">
    <text evidence="6">The sequence shown here is derived from an EMBL/GenBank/DDBJ whole genome shotgun (WGS) entry which is preliminary data.</text>
</comment>
<keyword evidence="3" id="KW-0560">Oxidoreductase</keyword>
<protein>
    <submittedName>
        <fullName evidence="6">Luciferase family protein</fullName>
    </submittedName>
</protein>
<dbReference type="SUPFAM" id="SSF51679">
    <property type="entry name" value="Bacterial luciferase-like"/>
    <property type="match status" value="1"/>
</dbReference>
<name>T1AW02_9ZZZZ</name>
<dbReference type="GO" id="GO:0046306">
    <property type="term" value="P:alkanesulfonate catabolic process"/>
    <property type="evidence" value="ECO:0007669"/>
    <property type="project" value="TreeGrafter"/>
</dbReference>
<evidence type="ECO:0000256" key="4">
    <source>
        <dbReference type="ARBA" id="ARBA00023033"/>
    </source>
</evidence>
<organism evidence="6">
    <name type="scientific">mine drainage metagenome</name>
    <dbReference type="NCBI Taxonomy" id="410659"/>
    <lineage>
        <taxon>unclassified sequences</taxon>
        <taxon>metagenomes</taxon>
        <taxon>ecological metagenomes</taxon>
    </lineage>
</organism>
<reference evidence="6" key="1">
    <citation type="submission" date="2013-08" db="EMBL/GenBank/DDBJ databases">
        <authorList>
            <person name="Mendez C."/>
            <person name="Richter M."/>
            <person name="Ferrer M."/>
            <person name="Sanchez J."/>
        </authorList>
    </citation>
    <scope>NUCLEOTIDE SEQUENCE</scope>
</reference>
<proteinExistence type="predicted"/>
<dbReference type="InterPro" id="IPR019921">
    <property type="entry name" value="Lucif-like_OxRdtase_Rv2161c"/>
</dbReference>
<dbReference type="Pfam" id="PF00296">
    <property type="entry name" value="Bac_luciferase"/>
    <property type="match status" value="1"/>
</dbReference>
<sequence length="281" mass="31575">MQYGALIFPTQYSIPIELLAIEMEDRGLISLMFPEHTHIPASRTTPYPGGGELPKEYAHTFDPFVALSIVAAKTKTLKIGTGISLVVERDPIVLAKEVASLDYLSGGRFEFGVGAGWNREEMSNHGTEPTSRFKLLKERIEAMKEIWTNDNATYHGDFVNFDNIWSWPKPLTSPHPPILVGGDGESAFARTLDYGDIWMPIARNTTEEFGLRVQAFKEYAQQVGRDIPPIYLYGAPISAKKIIEYQKHSVSRVLFWLPSADYDTIMSYLDRITALIATLNE</sequence>
<dbReference type="PANTHER" id="PTHR42847">
    <property type="entry name" value="ALKANESULFONATE MONOOXYGENASE"/>
    <property type="match status" value="1"/>
</dbReference>
<dbReference type="EMBL" id="AUZX01010778">
    <property type="protein sequence ID" value="EQD46270.1"/>
    <property type="molecule type" value="Genomic_DNA"/>
</dbReference>
<evidence type="ECO:0000256" key="2">
    <source>
        <dbReference type="ARBA" id="ARBA00022643"/>
    </source>
</evidence>
<keyword evidence="1" id="KW-0285">Flavoprotein</keyword>
<dbReference type="InterPro" id="IPR036661">
    <property type="entry name" value="Luciferase-like_sf"/>
</dbReference>
<dbReference type="InterPro" id="IPR011251">
    <property type="entry name" value="Luciferase-like_dom"/>
</dbReference>
<evidence type="ECO:0000256" key="3">
    <source>
        <dbReference type="ARBA" id="ARBA00023002"/>
    </source>
</evidence>
<evidence type="ECO:0000313" key="6">
    <source>
        <dbReference type="EMBL" id="EQD46270.1"/>
    </source>
</evidence>
<reference evidence="6" key="2">
    <citation type="journal article" date="2014" name="ISME J.">
        <title>Microbial stratification in low pH oxic and suboxic macroscopic growths along an acid mine drainage.</title>
        <authorList>
            <person name="Mendez-Garcia C."/>
            <person name="Mesa V."/>
            <person name="Sprenger R.R."/>
            <person name="Richter M."/>
            <person name="Diez M.S."/>
            <person name="Solano J."/>
            <person name="Bargiela R."/>
            <person name="Golyshina O.V."/>
            <person name="Manteca A."/>
            <person name="Ramos J.L."/>
            <person name="Gallego J.R."/>
            <person name="Llorente I."/>
            <person name="Martins Dos Santos V.A."/>
            <person name="Jensen O.N."/>
            <person name="Pelaez A.I."/>
            <person name="Sanchez J."/>
            <person name="Ferrer M."/>
        </authorList>
    </citation>
    <scope>NUCLEOTIDE SEQUENCE</scope>
</reference>
<accession>T1AW02</accession>
<evidence type="ECO:0000259" key="5">
    <source>
        <dbReference type="Pfam" id="PF00296"/>
    </source>
</evidence>
<keyword evidence="2" id="KW-0288">FMN</keyword>
<gene>
    <name evidence="6" type="ORF">B1A_14675</name>
</gene>
<dbReference type="PANTHER" id="PTHR42847:SF4">
    <property type="entry name" value="ALKANESULFONATE MONOOXYGENASE-RELATED"/>
    <property type="match status" value="1"/>
</dbReference>
<feature type="non-terminal residue" evidence="6">
    <location>
        <position position="281"/>
    </location>
</feature>
<feature type="domain" description="Luciferase-like" evidence="5">
    <location>
        <begin position="20"/>
        <end position="232"/>
    </location>
</feature>
<dbReference type="NCBIfam" id="TIGR03619">
    <property type="entry name" value="F420_Rv2161c"/>
    <property type="match status" value="1"/>
</dbReference>
<dbReference type="InterPro" id="IPR050172">
    <property type="entry name" value="SsuD_RutA_monooxygenase"/>
</dbReference>
<keyword evidence="4" id="KW-0503">Monooxygenase</keyword>
<dbReference type="GO" id="GO:0008726">
    <property type="term" value="F:alkanesulfonate monooxygenase activity"/>
    <property type="evidence" value="ECO:0007669"/>
    <property type="project" value="TreeGrafter"/>
</dbReference>
<dbReference type="AlphaFoldDB" id="T1AW02"/>